<dbReference type="PROSITE" id="PS50081">
    <property type="entry name" value="ZF_DAG_PE_2"/>
    <property type="match status" value="1"/>
</dbReference>
<feature type="domain" description="Phorbol-ester/DAG-type" evidence="4">
    <location>
        <begin position="13"/>
        <end position="60"/>
    </location>
</feature>
<dbReference type="SUPFAM" id="SSF57889">
    <property type="entry name" value="Cysteine-rich domain"/>
    <property type="match status" value="2"/>
</dbReference>
<dbReference type="OrthoDB" id="1841377at2759"/>
<accession>A0A978VNU0</accession>
<keyword evidence="1" id="KW-0479">Metal-binding</keyword>
<gene>
    <name evidence="5" type="ORF">FEM48_Zijuj03G0069000</name>
</gene>
<protein>
    <recommendedName>
        <fullName evidence="4">Phorbol-ester/DAG-type domain-containing protein</fullName>
    </recommendedName>
</protein>
<sequence>MGKTGNYHPSHQEHPLELKSFHKPYKCDGCKETGFGKRYRCDRCDFDLHEDCMFLADQKSHASFRGSTFEFLEHPPRKCERDKYCKDCERYCDACGKPVKGFVYHCAKNGLDLHPCCSNLKQVLKIDGKEFRLSKGVNSKCFWCEKVKVKGSVSGIRGWSYVSLCNEYRLHVYCATEMVSEVWKSRDKIGSGNNNKNDCLDLENLKLPKSLAKLRKNGARGNKYWRIIKAVLRTIACILMGEPTITMTCLVVELLK</sequence>
<organism evidence="5 6">
    <name type="scientific">Ziziphus jujuba var. spinosa</name>
    <dbReference type="NCBI Taxonomy" id="714518"/>
    <lineage>
        <taxon>Eukaryota</taxon>
        <taxon>Viridiplantae</taxon>
        <taxon>Streptophyta</taxon>
        <taxon>Embryophyta</taxon>
        <taxon>Tracheophyta</taxon>
        <taxon>Spermatophyta</taxon>
        <taxon>Magnoliopsida</taxon>
        <taxon>eudicotyledons</taxon>
        <taxon>Gunneridae</taxon>
        <taxon>Pentapetalae</taxon>
        <taxon>rosids</taxon>
        <taxon>fabids</taxon>
        <taxon>Rosales</taxon>
        <taxon>Rhamnaceae</taxon>
        <taxon>Paliureae</taxon>
        <taxon>Ziziphus</taxon>
    </lineage>
</organism>
<dbReference type="PANTHER" id="PTHR46477:SF5">
    <property type="entry name" value="PHORBOL-ESTER_DAG-TYPE DOMAIN-CONTAINING PROTEIN"/>
    <property type="match status" value="1"/>
</dbReference>
<keyword evidence="3" id="KW-0862">Zinc</keyword>
<evidence type="ECO:0000313" key="5">
    <source>
        <dbReference type="EMBL" id="KAH7537215.1"/>
    </source>
</evidence>
<evidence type="ECO:0000256" key="2">
    <source>
        <dbReference type="ARBA" id="ARBA00022737"/>
    </source>
</evidence>
<keyword evidence="2" id="KW-0677">Repeat</keyword>
<dbReference type="PANTHER" id="PTHR46477">
    <property type="entry name" value="CYSTEINE/HISTIDINE-RICH C1 DOMAIN FAMILY PROTEIN"/>
    <property type="match status" value="1"/>
</dbReference>
<evidence type="ECO:0000256" key="1">
    <source>
        <dbReference type="ARBA" id="ARBA00022723"/>
    </source>
</evidence>
<evidence type="ECO:0000259" key="4">
    <source>
        <dbReference type="PROSITE" id="PS50081"/>
    </source>
</evidence>
<dbReference type="Proteomes" id="UP000813462">
    <property type="component" value="Unassembled WGS sequence"/>
</dbReference>
<name>A0A978VNU0_ZIZJJ</name>
<dbReference type="Pfam" id="PF03107">
    <property type="entry name" value="C1_2"/>
    <property type="match status" value="1"/>
</dbReference>
<dbReference type="GO" id="GO:0046872">
    <property type="term" value="F:metal ion binding"/>
    <property type="evidence" value="ECO:0007669"/>
    <property type="project" value="UniProtKB-KW"/>
</dbReference>
<dbReference type="InterPro" id="IPR004146">
    <property type="entry name" value="DC1"/>
</dbReference>
<dbReference type="EMBL" id="JAEACU010000003">
    <property type="protein sequence ID" value="KAH7537215.1"/>
    <property type="molecule type" value="Genomic_DNA"/>
</dbReference>
<reference evidence="5" key="1">
    <citation type="journal article" date="2021" name="Front. Plant Sci.">
        <title>Chromosome-Scale Genome Assembly for Chinese Sour Jujube and Insights Into Its Genome Evolution and Domestication Signature.</title>
        <authorList>
            <person name="Shen L.-Y."/>
            <person name="Luo H."/>
            <person name="Wang X.-L."/>
            <person name="Wang X.-M."/>
            <person name="Qiu X.-J."/>
            <person name="Liu H."/>
            <person name="Zhou S.-S."/>
            <person name="Jia K.-H."/>
            <person name="Nie S."/>
            <person name="Bao Y.-T."/>
            <person name="Zhang R.-G."/>
            <person name="Yun Q.-Z."/>
            <person name="Chai Y.-H."/>
            <person name="Lu J.-Y."/>
            <person name="Li Y."/>
            <person name="Zhao S.-W."/>
            <person name="Mao J.-F."/>
            <person name="Jia S.-G."/>
            <person name="Mao Y.-M."/>
        </authorList>
    </citation>
    <scope>NUCLEOTIDE SEQUENCE</scope>
    <source>
        <strain evidence="5">AT0</strain>
        <tissue evidence="5">Leaf</tissue>
    </source>
</reference>
<dbReference type="Gene3D" id="3.30.60.20">
    <property type="match status" value="1"/>
</dbReference>
<evidence type="ECO:0000256" key="3">
    <source>
        <dbReference type="ARBA" id="ARBA00022833"/>
    </source>
</evidence>
<dbReference type="InterPro" id="IPR002219">
    <property type="entry name" value="PKC_DAG/PE"/>
</dbReference>
<evidence type="ECO:0000313" key="6">
    <source>
        <dbReference type="Proteomes" id="UP000813462"/>
    </source>
</evidence>
<proteinExistence type="predicted"/>
<dbReference type="AlphaFoldDB" id="A0A978VNU0"/>
<dbReference type="InterPro" id="IPR046349">
    <property type="entry name" value="C1-like_sf"/>
</dbReference>
<comment type="caution">
    <text evidence="5">The sequence shown here is derived from an EMBL/GenBank/DDBJ whole genome shotgun (WGS) entry which is preliminary data.</text>
</comment>